<evidence type="ECO:0000313" key="3">
    <source>
        <dbReference type="Proteomes" id="UP001595955"/>
    </source>
</evidence>
<evidence type="ECO:0008006" key="4">
    <source>
        <dbReference type="Google" id="ProtNLM"/>
    </source>
</evidence>
<feature type="transmembrane region" description="Helical" evidence="1">
    <location>
        <begin position="66"/>
        <end position="89"/>
    </location>
</feature>
<dbReference type="RefSeq" id="WP_122824699.1">
    <property type="nucleotide sequence ID" value="NZ_CP033325.1"/>
</dbReference>
<keyword evidence="3" id="KW-1185">Reference proteome</keyword>
<comment type="caution">
    <text evidence="2">The sequence shown here is derived from an EMBL/GenBank/DDBJ whole genome shotgun (WGS) entry which is preliminary data.</text>
</comment>
<dbReference type="EMBL" id="JBHSGF010000002">
    <property type="protein sequence ID" value="MFC4554155.1"/>
    <property type="molecule type" value="Genomic_DNA"/>
</dbReference>
<keyword evidence="1" id="KW-0472">Membrane</keyword>
<keyword evidence="1" id="KW-1133">Transmembrane helix</keyword>
<keyword evidence="1" id="KW-0812">Transmembrane</keyword>
<evidence type="ECO:0000313" key="2">
    <source>
        <dbReference type="EMBL" id="MFC4554155.1"/>
    </source>
</evidence>
<dbReference type="Proteomes" id="UP001595955">
    <property type="component" value="Unassembled WGS sequence"/>
</dbReference>
<sequence>MSLSTALRHAPPRLAAGAFILNSGLGKRNLDAESAAGLQAMAVNAVPQLGELDPKDFAKLLSTSEIALGTALLLPIVPTWLAALGLTGFSAGLVRMYLKTPGLTEADGVRPTPDGLGMAKDVWLLGMGLGLLVDAMTAPSKG</sequence>
<accession>A0ABV9D603</accession>
<gene>
    <name evidence="2" type="ORF">ACFO3F_02750</name>
</gene>
<name>A0ABV9D603_9MICO</name>
<organism evidence="2 3">
    <name type="scientific">Georgenia faecalis</name>
    <dbReference type="NCBI Taxonomy" id="2483799"/>
    <lineage>
        <taxon>Bacteria</taxon>
        <taxon>Bacillati</taxon>
        <taxon>Actinomycetota</taxon>
        <taxon>Actinomycetes</taxon>
        <taxon>Micrococcales</taxon>
        <taxon>Bogoriellaceae</taxon>
        <taxon>Georgenia</taxon>
    </lineage>
</organism>
<proteinExistence type="predicted"/>
<evidence type="ECO:0000256" key="1">
    <source>
        <dbReference type="SAM" id="Phobius"/>
    </source>
</evidence>
<reference evidence="3" key="1">
    <citation type="journal article" date="2019" name="Int. J. Syst. Evol. Microbiol.">
        <title>The Global Catalogue of Microorganisms (GCM) 10K type strain sequencing project: providing services to taxonomists for standard genome sequencing and annotation.</title>
        <authorList>
            <consortium name="The Broad Institute Genomics Platform"/>
            <consortium name="The Broad Institute Genome Sequencing Center for Infectious Disease"/>
            <person name="Wu L."/>
            <person name="Ma J."/>
        </authorList>
    </citation>
    <scope>NUCLEOTIDE SEQUENCE [LARGE SCALE GENOMIC DNA]</scope>
    <source>
        <strain evidence="3">JCM 3369</strain>
    </source>
</reference>
<protein>
    <recommendedName>
        <fullName evidence="4">DoxX family membrane protein</fullName>
    </recommendedName>
</protein>